<dbReference type="SMART" id="SM00382">
    <property type="entry name" value="AAA"/>
    <property type="match status" value="2"/>
</dbReference>
<dbReference type="InterPro" id="IPR003593">
    <property type="entry name" value="AAA+_ATPase"/>
</dbReference>
<dbReference type="EMBL" id="CAKKNE010000004">
    <property type="protein sequence ID" value="CAH0374747.1"/>
    <property type="molecule type" value="Genomic_DNA"/>
</dbReference>
<dbReference type="InterPro" id="IPR027417">
    <property type="entry name" value="P-loop_NTPase"/>
</dbReference>
<dbReference type="PROSITE" id="PS50893">
    <property type="entry name" value="ABC_TRANSPORTER_2"/>
    <property type="match status" value="2"/>
</dbReference>
<name>A0A8J2SV15_9STRA</name>
<protein>
    <recommendedName>
        <fullName evidence="4">ABC transporter domain-containing protein</fullName>
    </recommendedName>
</protein>
<evidence type="ECO:0000259" key="4">
    <source>
        <dbReference type="PROSITE" id="PS50893"/>
    </source>
</evidence>
<dbReference type="Proteomes" id="UP000789595">
    <property type="component" value="Unassembled WGS sequence"/>
</dbReference>
<dbReference type="GO" id="GO:0003677">
    <property type="term" value="F:DNA binding"/>
    <property type="evidence" value="ECO:0007669"/>
    <property type="project" value="InterPro"/>
</dbReference>
<keyword evidence="2" id="KW-0067">ATP-binding</keyword>
<evidence type="ECO:0000313" key="5">
    <source>
        <dbReference type="EMBL" id="CAH0374747.1"/>
    </source>
</evidence>
<dbReference type="Gene3D" id="1.10.287.380">
    <property type="entry name" value="Valyl-tRNA synthetase, C-terminal domain"/>
    <property type="match status" value="1"/>
</dbReference>
<dbReference type="InterPro" id="IPR051309">
    <property type="entry name" value="ABCF_ATPase"/>
</dbReference>
<gene>
    <name evidence="5" type="ORF">PECAL_4P20490</name>
</gene>
<dbReference type="InterPro" id="IPR032524">
    <property type="entry name" value="ABC_tran_C"/>
</dbReference>
<dbReference type="Pfam" id="PF00005">
    <property type="entry name" value="ABC_tran"/>
    <property type="match status" value="2"/>
</dbReference>
<proteinExistence type="predicted"/>
<evidence type="ECO:0000256" key="1">
    <source>
        <dbReference type="ARBA" id="ARBA00022741"/>
    </source>
</evidence>
<feature type="domain" description="ABC transporter" evidence="4">
    <location>
        <begin position="349"/>
        <end position="592"/>
    </location>
</feature>
<keyword evidence="6" id="KW-1185">Reference proteome</keyword>
<dbReference type="FunFam" id="3.40.50.300:FF:000011">
    <property type="entry name" value="Putative ABC transporter ATP-binding component"/>
    <property type="match status" value="1"/>
</dbReference>
<dbReference type="InterPro" id="IPR037118">
    <property type="entry name" value="Val-tRNA_synth_C_sf"/>
</dbReference>
<evidence type="ECO:0000256" key="3">
    <source>
        <dbReference type="SAM" id="Coils"/>
    </source>
</evidence>
<dbReference type="Gene3D" id="3.40.50.300">
    <property type="entry name" value="P-loop containing nucleotide triphosphate hydrolases"/>
    <property type="match status" value="2"/>
</dbReference>
<dbReference type="PANTHER" id="PTHR42855">
    <property type="entry name" value="ABC TRANSPORTER ATP-BINDING SUBUNIT"/>
    <property type="match status" value="1"/>
</dbReference>
<dbReference type="PANTHER" id="PTHR42855:SF1">
    <property type="entry name" value="ABC TRANSPORTER DOMAIN-CONTAINING PROTEIN"/>
    <property type="match status" value="1"/>
</dbReference>
<dbReference type="Pfam" id="PF16326">
    <property type="entry name" value="ABC_tran_CTD"/>
    <property type="match status" value="1"/>
</dbReference>
<comment type="caution">
    <text evidence="5">The sequence shown here is derived from an EMBL/GenBank/DDBJ whole genome shotgun (WGS) entry which is preliminary data.</text>
</comment>
<dbReference type="SUPFAM" id="SSF52540">
    <property type="entry name" value="P-loop containing nucleoside triphosphate hydrolases"/>
    <property type="match status" value="2"/>
</dbReference>
<dbReference type="CDD" id="cd03221">
    <property type="entry name" value="ABCF_EF-3"/>
    <property type="match status" value="2"/>
</dbReference>
<keyword evidence="1" id="KW-0547">Nucleotide-binding</keyword>
<dbReference type="PROSITE" id="PS00211">
    <property type="entry name" value="ABC_TRANSPORTER_1"/>
    <property type="match status" value="1"/>
</dbReference>
<keyword evidence="3" id="KW-0175">Coiled coil</keyword>
<feature type="domain" description="ABC transporter" evidence="4">
    <location>
        <begin position="11"/>
        <end position="270"/>
    </location>
</feature>
<sequence>MTMSDAAQPVLWGENLVKSHDGARRQLDDASLVLREGQRCCVVGHNGCGKSTLLEIISGSDRPDGGGVRLKRGVKVTAVPQEPLVAPEDATKTVRDVLLGGDGAGVEAARAYAAAAAAYEAKPDDVKVAKSFERAADAMNLHDGWAVEAAVATAAAKLNVEHLQDRRVADLSGGERKRVSLAGALLSGGDILVLDEPTNHLDLWAVRWLEDLLVGDELSSKTLLFVSHDRTFSETVATSIVELDGGALYEHSTSQGSLVEAYLQGKATRLADARSQASSTRKQLEVELAWLARGAKARQSKAVNRIARVEVLKKGAAEVEGRGDLGLASGAARGDAGRRDETRRKRVVVTVDGLGAAYGDEVIFEDFSYEIAHNDRIAVVGANGAGKSTLVRAVVAAAAREGKLIGCTDAERNALVEHDDDETIALATVTVGYYAQTPLDAHDETSPMDYAVDVVSRRPDAARAASDVLAAAASLLKSYQIDGASWQAPLSRLSGGERRRLQLMAVLDANPDILVLDEPSNDLDLGALQSLERFLTNDFRGALLLVSHDRSLVDATCDKLLVLPGDGYVSSFAGSMSEYLEIIDADDDGWEEEVDVDEAAAEAAARADRRAADDARRAAHNAPKKIKMLEPKIEAKEAAIIELDAELTRASADVEKVQNLFAEKTALQAEVDAMYAEWEELEALVAAADVT</sequence>
<dbReference type="OrthoDB" id="6500128at2759"/>
<reference evidence="5" key="1">
    <citation type="submission" date="2021-11" db="EMBL/GenBank/DDBJ databases">
        <authorList>
            <consortium name="Genoscope - CEA"/>
            <person name="William W."/>
        </authorList>
    </citation>
    <scope>NUCLEOTIDE SEQUENCE</scope>
</reference>
<dbReference type="GO" id="GO:0016887">
    <property type="term" value="F:ATP hydrolysis activity"/>
    <property type="evidence" value="ECO:0007669"/>
    <property type="project" value="InterPro"/>
</dbReference>
<dbReference type="GO" id="GO:0005524">
    <property type="term" value="F:ATP binding"/>
    <property type="evidence" value="ECO:0007669"/>
    <property type="project" value="UniProtKB-KW"/>
</dbReference>
<evidence type="ECO:0000256" key="2">
    <source>
        <dbReference type="ARBA" id="ARBA00022840"/>
    </source>
</evidence>
<feature type="coiled-coil region" evidence="3">
    <location>
        <begin position="633"/>
        <end position="677"/>
    </location>
</feature>
<evidence type="ECO:0000313" key="6">
    <source>
        <dbReference type="Proteomes" id="UP000789595"/>
    </source>
</evidence>
<dbReference type="AlphaFoldDB" id="A0A8J2SV15"/>
<dbReference type="InterPro" id="IPR003439">
    <property type="entry name" value="ABC_transporter-like_ATP-bd"/>
</dbReference>
<organism evidence="5 6">
    <name type="scientific">Pelagomonas calceolata</name>
    <dbReference type="NCBI Taxonomy" id="35677"/>
    <lineage>
        <taxon>Eukaryota</taxon>
        <taxon>Sar</taxon>
        <taxon>Stramenopiles</taxon>
        <taxon>Ochrophyta</taxon>
        <taxon>Pelagophyceae</taxon>
        <taxon>Pelagomonadales</taxon>
        <taxon>Pelagomonadaceae</taxon>
        <taxon>Pelagomonas</taxon>
    </lineage>
</organism>
<dbReference type="InterPro" id="IPR017871">
    <property type="entry name" value="ABC_transporter-like_CS"/>
</dbReference>
<accession>A0A8J2SV15</accession>